<proteinExistence type="predicted"/>
<dbReference type="AlphaFoldDB" id="A0A4P9USG1"/>
<reference evidence="2" key="1">
    <citation type="journal article" date="2019" name="J. Bacteriol.">
        <title>A Mutagenic Screen Identifies a TonB-Dependent Receptor Required for the Lanthanide Metal Switch in the Type I Methanotroph 'Methylotuvimicrobium buryatense' 5GB1C.</title>
        <authorList>
            <person name="Groom J.D."/>
            <person name="Ford S.M."/>
            <person name="Pesesky M.W."/>
            <person name="Lidstrom M.E."/>
        </authorList>
    </citation>
    <scope>NUCLEOTIDE SEQUENCE [LARGE SCALE GENOMIC DNA]</scope>
    <source>
        <strain evidence="2">5GB1C</strain>
    </source>
</reference>
<dbReference type="RefSeq" id="WP_017841735.1">
    <property type="nucleotide sequence ID" value="NZ_CP035467.1"/>
</dbReference>
<gene>
    <name evidence="1" type="ORF">EQU24_20680</name>
</gene>
<keyword evidence="2" id="KW-1185">Reference proteome</keyword>
<dbReference type="STRING" id="675511.GCA_000341735_03290"/>
<evidence type="ECO:0000313" key="2">
    <source>
        <dbReference type="Proteomes" id="UP000305881"/>
    </source>
</evidence>
<name>A0A4P9USG1_METBY</name>
<sequence length="81" mass="9277">MTAKKTRKQRISPLTNAKAIGAEMRSIYRLARRFFGNADAIPPNDARTLAQILKMVADIHQQTEIEQRLEELERLAKEGKK</sequence>
<dbReference type="KEGG" id="mbur:EQU24_20680"/>
<organism evidence="1 2">
    <name type="scientific">Methylotuvimicrobium buryatense</name>
    <name type="common">Methylomicrobium buryatense</name>
    <dbReference type="NCBI Taxonomy" id="95641"/>
    <lineage>
        <taxon>Bacteria</taxon>
        <taxon>Pseudomonadati</taxon>
        <taxon>Pseudomonadota</taxon>
        <taxon>Gammaproteobacteria</taxon>
        <taxon>Methylococcales</taxon>
        <taxon>Methylococcaceae</taxon>
        <taxon>Methylotuvimicrobium</taxon>
    </lineage>
</organism>
<protein>
    <submittedName>
        <fullName evidence="1">Uncharacterized protein</fullName>
    </submittedName>
</protein>
<dbReference type="Proteomes" id="UP000305881">
    <property type="component" value="Chromosome"/>
</dbReference>
<dbReference type="EMBL" id="CP035467">
    <property type="protein sequence ID" value="QCW84377.1"/>
    <property type="molecule type" value="Genomic_DNA"/>
</dbReference>
<evidence type="ECO:0000313" key="1">
    <source>
        <dbReference type="EMBL" id="QCW84377.1"/>
    </source>
</evidence>
<accession>A0A4P9USG1</accession>